<dbReference type="eggNOG" id="COG0456">
    <property type="taxonomic scope" value="Bacteria"/>
</dbReference>
<dbReference type="PROSITE" id="PS51186">
    <property type="entry name" value="GNAT"/>
    <property type="match status" value="1"/>
</dbReference>
<dbReference type="OrthoDB" id="9127144at2"/>
<dbReference type="Pfam" id="PF00583">
    <property type="entry name" value="Acetyltransf_1"/>
    <property type="match status" value="1"/>
</dbReference>
<evidence type="ECO:0000259" key="1">
    <source>
        <dbReference type="PROSITE" id="PS51186"/>
    </source>
</evidence>
<dbReference type="InterPro" id="IPR016181">
    <property type="entry name" value="Acyl_CoA_acyltransferase"/>
</dbReference>
<dbReference type="EMBL" id="CM001167">
    <property type="protein sequence ID" value="EGJ70288.1"/>
    <property type="molecule type" value="Genomic_DNA"/>
</dbReference>
<dbReference type="SUPFAM" id="SSF55729">
    <property type="entry name" value="Acyl-CoA N-acyltransferases (Nat)"/>
    <property type="match status" value="1"/>
</dbReference>
<dbReference type="AlphaFoldDB" id="F3ZP61"/>
<keyword evidence="3" id="KW-1185">Reference proteome</keyword>
<gene>
    <name evidence="2" type="ORF">Bcop_0068</name>
</gene>
<dbReference type="InterPro" id="IPR000182">
    <property type="entry name" value="GNAT_dom"/>
</dbReference>
<proteinExistence type="predicted"/>
<keyword evidence="2" id="KW-0808">Transferase</keyword>
<accession>F3ZP61</accession>
<dbReference type="STRING" id="679937.Bcop_0068"/>
<evidence type="ECO:0000313" key="3">
    <source>
        <dbReference type="Proteomes" id="UP000018439"/>
    </source>
</evidence>
<evidence type="ECO:0000313" key="2">
    <source>
        <dbReference type="EMBL" id="EGJ70288.1"/>
    </source>
</evidence>
<dbReference type="GO" id="GO:0016747">
    <property type="term" value="F:acyltransferase activity, transferring groups other than amino-acyl groups"/>
    <property type="evidence" value="ECO:0007669"/>
    <property type="project" value="InterPro"/>
</dbReference>
<name>F3ZP61_9BACE</name>
<sequence length="177" mass="21129">MIELKRITTSDTAHYEFVEHLLTTSFPLEEYRPLKQWMTHTDSNDLFQNNIVLDEGKPVGLLTYWNLGKFYYIEHFAISEPLRNKGYGQNVLDLLEKEVDMPLILEVETPDNETAKRRIEFYKRYNFTLWANEYTQPPYRPNGMAVPMLLMSRGDLNPERDYDEICEKLYQEVYNIE</sequence>
<feature type="domain" description="N-acetyltransferase" evidence="1">
    <location>
        <begin position="2"/>
        <end position="153"/>
    </location>
</feature>
<dbReference type="Proteomes" id="UP000018439">
    <property type="component" value="Chromosome"/>
</dbReference>
<reference evidence="2 3" key="1">
    <citation type="journal article" date="2011" name="Stand. Genomic Sci.">
        <title>Non-contiguous finished genome sequence of Bacteroides coprosuis type strain (PC139).</title>
        <authorList>
            <person name="Land M."/>
            <person name="Held B."/>
            <person name="Gronow S."/>
            <person name="Abt B."/>
            <person name="Lucas S."/>
            <person name="Del Rio T.G."/>
            <person name="Nolan M."/>
            <person name="Tice H."/>
            <person name="Cheng J.F."/>
            <person name="Pitluck S."/>
            <person name="Liolios K."/>
            <person name="Pagani I."/>
            <person name="Ivanova N."/>
            <person name="Mavromatis K."/>
            <person name="Mikhailova N."/>
            <person name="Pati A."/>
            <person name="Tapia R."/>
            <person name="Han C."/>
            <person name="Goodwin L."/>
            <person name="Chen A."/>
            <person name="Palaniappan K."/>
            <person name="Hauser L."/>
            <person name="Brambilla E.M."/>
            <person name="Rohde M."/>
            <person name="Goker M."/>
            <person name="Detter J.C."/>
            <person name="Woyke T."/>
            <person name="Bristow J."/>
            <person name="Eisen J.A."/>
            <person name="Markowitz V."/>
            <person name="Hugenholtz P."/>
            <person name="Kyrpides N.C."/>
            <person name="Klenk H.P."/>
            <person name="Lapidus A."/>
        </authorList>
    </citation>
    <scope>NUCLEOTIDE SEQUENCE</scope>
    <source>
        <strain evidence="2 3">DSM 18011</strain>
    </source>
</reference>
<dbReference type="HOGENOM" id="CLU_105077_1_2_10"/>
<protein>
    <submittedName>
        <fullName evidence="2">GCN5-related N-acetyltransferase</fullName>
    </submittedName>
</protein>
<dbReference type="CDD" id="cd04301">
    <property type="entry name" value="NAT_SF"/>
    <property type="match status" value="1"/>
</dbReference>
<organism evidence="2 3">
    <name type="scientific">Bacteroides coprosuis DSM 18011</name>
    <dbReference type="NCBI Taxonomy" id="679937"/>
    <lineage>
        <taxon>Bacteria</taxon>
        <taxon>Pseudomonadati</taxon>
        <taxon>Bacteroidota</taxon>
        <taxon>Bacteroidia</taxon>
        <taxon>Bacteroidales</taxon>
        <taxon>Bacteroidaceae</taxon>
        <taxon>Bacteroides</taxon>
    </lineage>
</organism>
<dbReference type="Gene3D" id="3.40.630.30">
    <property type="match status" value="1"/>
</dbReference>